<dbReference type="GO" id="GO:0010628">
    <property type="term" value="P:positive regulation of gene expression"/>
    <property type="evidence" value="ECO:0007669"/>
    <property type="project" value="TreeGrafter"/>
</dbReference>
<evidence type="ECO:0000313" key="6">
    <source>
        <dbReference type="EMBL" id="TBU98572.1"/>
    </source>
</evidence>
<keyword evidence="4" id="KW-0804">Transcription</keyword>
<proteinExistence type="inferred from homology"/>
<dbReference type="EMBL" id="QJUP01000004">
    <property type="protein sequence ID" value="TBU98572.1"/>
    <property type="molecule type" value="Genomic_DNA"/>
</dbReference>
<evidence type="ECO:0000256" key="4">
    <source>
        <dbReference type="ARBA" id="ARBA00023163"/>
    </source>
</evidence>
<dbReference type="Gene3D" id="3.40.190.290">
    <property type="match status" value="1"/>
</dbReference>
<dbReference type="InterPro" id="IPR005119">
    <property type="entry name" value="LysR_subst-bd"/>
</dbReference>
<keyword evidence="7" id="KW-1185">Reference proteome</keyword>
<sequence>MIFPRDTPLVMNLRQMEVFRAIMLTGSIAGAAELLHISQSAVSKMLSHTQQRMGLKLFELVKGRLVATREAIALYEEIERLWRNVEKVHSLAGELANPNKGSLYIAASPSLGMTVVPQSVAATVKERPELRVKVILPLPSGLIEVVADKLVDIGISNFSVDHPSITVHARYHYPLVCIMAPDHPLARQETIRPADLVGHRMISVPLQELYGISEEKVYGEVIEQLNIGVEVRSGLIASLFSLASGEVAVVDALTISNNLLPQLEVRPLETRERIQAEVIHNSYRPLSPQAERFRDILCDKLAALQAVPF</sequence>
<evidence type="ECO:0000259" key="5">
    <source>
        <dbReference type="PROSITE" id="PS50931"/>
    </source>
</evidence>
<comment type="caution">
    <text evidence="6">The sequence shown here is derived from an EMBL/GenBank/DDBJ whole genome shotgun (WGS) entry which is preliminary data.</text>
</comment>
<dbReference type="InterPro" id="IPR000847">
    <property type="entry name" value="LysR_HTH_N"/>
</dbReference>
<protein>
    <submittedName>
        <fullName evidence="6">LysR family transcriptional regulator</fullName>
    </submittedName>
</protein>
<comment type="similarity">
    <text evidence="1">Belongs to the LysR transcriptional regulatory family.</text>
</comment>
<dbReference type="PROSITE" id="PS50931">
    <property type="entry name" value="HTH_LYSR"/>
    <property type="match status" value="1"/>
</dbReference>
<name>A0A4Q9RDJ1_9GAMM</name>
<dbReference type="InterPro" id="IPR036388">
    <property type="entry name" value="WH-like_DNA-bd_sf"/>
</dbReference>
<dbReference type="SUPFAM" id="SSF53850">
    <property type="entry name" value="Periplasmic binding protein-like II"/>
    <property type="match status" value="1"/>
</dbReference>
<reference evidence="6 7" key="1">
    <citation type="submission" date="2018-06" db="EMBL/GenBank/DDBJ databases">
        <title>Three novel Pseudomonas species isolated from symptomatic oak.</title>
        <authorList>
            <person name="Bueno-Gonzalez V."/>
            <person name="Brady C."/>
        </authorList>
    </citation>
    <scope>NUCLEOTIDE SEQUENCE [LARGE SCALE GENOMIC DNA]</scope>
    <source>
        <strain evidence="6 7">P17C</strain>
    </source>
</reference>
<feature type="domain" description="HTH lysR-type" evidence="5">
    <location>
        <begin position="11"/>
        <end position="68"/>
    </location>
</feature>
<dbReference type="GO" id="GO:0043565">
    <property type="term" value="F:sequence-specific DNA binding"/>
    <property type="evidence" value="ECO:0007669"/>
    <property type="project" value="TreeGrafter"/>
</dbReference>
<dbReference type="Pfam" id="PF00126">
    <property type="entry name" value="HTH_1"/>
    <property type="match status" value="1"/>
</dbReference>
<evidence type="ECO:0000313" key="7">
    <source>
        <dbReference type="Proteomes" id="UP000292639"/>
    </source>
</evidence>
<keyword evidence="2" id="KW-0805">Transcription regulation</keyword>
<dbReference type="GO" id="GO:0003700">
    <property type="term" value="F:DNA-binding transcription factor activity"/>
    <property type="evidence" value="ECO:0007669"/>
    <property type="project" value="InterPro"/>
</dbReference>
<organism evidence="6 7">
    <name type="scientific">Stutzerimonas kirkiae</name>
    <dbReference type="NCBI Taxonomy" id="2211392"/>
    <lineage>
        <taxon>Bacteria</taxon>
        <taxon>Pseudomonadati</taxon>
        <taxon>Pseudomonadota</taxon>
        <taxon>Gammaproteobacteria</taxon>
        <taxon>Pseudomonadales</taxon>
        <taxon>Pseudomonadaceae</taxon>
        <taxon>Stutzerimonas</taxon>
    </lineage>
</organism>
<dbReference type="Proteomes" id="UP000292639">
    <property type="component" value="Unassembled WGS sequence"/>
</dbReference>
<dbReference type="InterPro" id="IPR036390">
    <property type="entry name" value="WH_DNA-bd_sf"/>
</dbReference>
<gene>
    <name evidence="6" type="ORF">DNJ96_04865</name>
</gene>
<dbReference type="Gene3D" id="1.10.10.10">
    <property type="entry name" value="Winged helix-like DNA-binding domain superfamily/Winged helix DNA-binding domain"/>
    <property type="match status" value="1"/>
</dbReference>
<keyword evidence="3" id="KW-0238">DNA-binding</keyword>
<dbReference type="AlphaFoldDB" id="A0A4Q9RDJ1"/>
<evidence type="ECO:0000256" key="3">
    <source>
        <dbReference type="ARBA" id="ARBA00023125"/>
    </source>
</evidence>
<dbReference type="SUPFAM" id="SSF46785">
    <property type="entry name" value="Winged helix' DNA-binding domain"/>
    <property type="match status" value="1"/>
</dbReference>
<dbReference type="Pfam" id="PF03466">
    <property type="entry name" value="LysR_substrate"/>
    <property type="match status" value="1"/>
</dbReference>
<evidence type="ECO:0000256" key="1">
    <source>
        <dbReference type="ARBA" id="ARBA00009437"/>
    </source>
</evidence>
<accession>A0A4Q9RDJ1</accession>
<dbReference type="PANTHER" id="PTHR30427">
    <property type="entry name" value="TRANSCRIPTIONAL ACTIVATOR PROTEIN LYSR"/>
    <property type="match status" value="1"/>
</dbReference>
<dbReference type="PANTHER" id="PTHR30427:SF1">
    <property type="entry name" value="TRANSCRIPTIONAL ACTIVATOR PROTEIN LYSR"/>
    <property type="match status" value="1"/>
</dbReference>
<evidence type="ECO:0000256" key="2">
    <source>
        <dbReference type="ARBA" id="ARBA00023015"/>
    </source>
</evidence>
<dbReference type="OrthoDB" id="8849678at2"/>